<reference evidence="2" key="1">
    <citation type="submission" date="2004-10" db="EMBL/GenBank/DDBJ databases">
        <authorList>
            <person name="Buell R."/>
            <person name="Liu J."/>
            <person name="Childs K."/>
            <person name="Zaborsky J."/>
            <person name="Tallon L."/>
            <person name="Wirtz U."/>
            <person name="Wei F."/>
            <person name="Kuang H."/>
            <person name="Zhang P."/>
            <person name="Marano M."/>
            <person name="Baker B."/>
        </authorList>
    </citation>
    <scope>NUCLEOTIDE SEQUENCE</scope>
</reference>
<accession>Q0KIK6</accession>
<name>Q0KIK6_SOLDE</name>
<evidence type="ECO:0000313" key="2">
    <source>
        <dbReference type="EMBL" id="ABI34385.1"/>
    </source>
</evidence>
<evidence type="ECO:0000256" key="1">
    <source>
        <dbReference type="SAM" id="SignalP"/>
    </source>
</evidence>
<dbReference type="EMBL" id="AC151803">
    <property type="protein sequence ID" value="ABI34385.1"/>
    <property type="molecule type" value="Genomic_DNA"/>
</dbReference>
<organism evidence="2">
    <name type="scientific">Solanum demissum</name>
    <name type="common">Wild potato</name>
    <dbReference type="NCBI Taxonomy" id="50514"/>
    <lineage>
        <taxon>Eukaryota</taxon>
        <taxon>Viridiplantae</taxon>
        <taxon>Streptophyta</taxon>
        <taxon>Embryophyta</taxon>
        <taxon>Tracheophyta</taxon>
        <taxon>Spermatophyta</taxon>
        <taxon>Magnoliopsida</taxon>
        <taxon>eudicotyledons</taxon>
        <taxon>Gunneridae</taxon>
        <taxon>Pentapetalae</taxon>
        <taxon>asterids</taxon>
        <taxon>lamiids</taxon>
        <taxon>Solanales</taxon>
        <taxon>Solanaceae</taxon>
        <taxon>Solanoideae</taxon>
        <taxon>Solaneae</taxon>
        <taxon>Solanum</taxon>
    </lineage>
</organism>
<reference evidence="2" key="3">
    <citation type="submission" date="2006-08" db="EMBL/GenBank/DDBJ databases">
        <authorList>
            <person name="Childs K."/>
        </authorList>
    </citation>
    <scope>NUCLEOTIDE SEQUENCE</scope>
</reference>
<feature type="signal peptide" evidence="1">
    <location>
        <begin position="1"/>
        <end position="17"/>
    </location>
</feature>
<reference evidence="2" key="2">
    <citation type="submission" date="2004-10" db="EMBL/GenBank/DDBJ databases">
        <authorList>
            <person name="Ronning C.M."/>
        </authorList>
    </citation>
    <scope>NUCLEOTIDE SEQUENCE</scope>
</reference>
<keyword evidence="1" id="KW-0732">Signal</keyword>
<proteinExistence type="predicted"/>
<evidence type="ECO:0008006" key="3">
    <source>
        <dbReference type="Google" id="ProtNLM"/>
    </source>
</evidence>
<gene>
    <name evidence="2" type="ORF">SDM1_55t00013</name>
</gene>
<dbReference type="AlphaFoldDB" id="Q0KIK6"/>
<protein>
    <recommendedName>
        <fullName evidence="3">Secreted protein</fullName>
    </recommendedName>
</protein>
<sequence>MGLLILWAWGIFGLFHCFCGKSAQIADFAMWGPLFKSRSMERWRCTDIPVQKCERLAMNVFKRVEVDTKEVWRRLDLIGHDTTSTYRGHHLR</sequence>
<feature type="chain" id="PRO_5004174941" description="Secreted protein" evidence="1">
    <location>
        <begin position="18"/>
        <end position="92"/>
    </location>
</feature>